<name>A0ABX1W225_9FIRM</name>
<keyword evidence="2" id="KW-1185">Reference proteome</keyword>
<dbReference type="EMBL" id="JAAOXG010000086">
    <property type="protein sequence ID" value="NNJ33107.1"/>
    <property type="molecule type" value="Genomic_DNA"/>
</dbReference>
<dbReference type="RefSeq" id="WP_170824139.1">
    <property type="nucleotide sequence ID" value="NZ_JAAOXG010000086.1"/>
</dbReference>
<protein>
    <submittedName>
        <fullName evidence="1">Uncharacterized protein</fullName>
    </submittedName>
</protein>
<dbReference type="Proteomes" id="UP000539052">
    <property type="component" value="Unassembled WGS sequence"/>
</dbReference>
<gene>
    <name evidence="1" type="ORF">G9470_25455</name>
</gene>
<organism evidence="1 2">
    <name type="scientific">Lacrimispora defluvii</name>
    <dbReference type="NCBI Taxonomy" id="2719233"/>
    <lineage>
        <taxon>Bacteria</taxon>
        <taxon>Bacillati</taxon>
        <taxon>Bacillota</taxon>
        <taxon>Clostridia</taxon>
        <taxon>Lachnospirales</taxon>
        <taxon>Lachnospiraceae</taxon>
        <taxon>Lacrimispora</taxon>
    </lineage>
</organism>
<evidence type="ECO:0000313" key="2">
    <source>
        <dbReference type="Proteomes" id="UP000539052"/>
    </source>
</evidence>
<proteinExistence type="predicted"/>
<reference evidence="1 2" key="1">
    <citation type="submission" date="2020-03" db="EMBL/GenBank/DDBJ databases">
        <title>Genome Sequence of industrial isolate, B5A.</title>
        <authorList>
            <person name="Sharma S."/>
            <person name="Patil P.B."/>
            <person name="Korpole S."/>
        </authorList>
    </citation>
    <scope>NUCLEOTIDE SEQUENCE [LARGE SCALE GENOMIC DNA]</scope>
    <source>
        <strain evidence="1 2">PI-S10-B5A</strain>
    </source>
</reference>
<sequence length="60" mass="6820">MKLIMREKRKDIPVMVISESKERYGVVIGTSNNTVGILLNTGEYIDAPESAVRRIRKSKK</sequence>
<accession>A0ABX1W225</accession>
<evidence type="ECO:0000313" key="1">
    <source>
        <dbReference type="EMBL" id="NNJ33107.1"/>
    </source>
</evidence>
<comment type="caution">
    <text evidence="1">The sequence shown here is derived from an EMBL/GenBank/DDBJ whole genome shotgun (WGS) entry which is preliminary data.</text>
</comment>